<feature type="binding site" evidence="8">
    <location>
        <begin position="223"/>
        <end position="229"/>
    </location>
    <ligand>
        <name>FAD</name>
        <dbReference type="ChEBI" id="CHEBI:57692"/>
    </ligand>
</feature>
<evidence type="ECO:0000313" key="13">
    <source>
        <dbReference type="Proteomes" id="UP000006671"/>
    </source>
</evidence>
<accession>D2W499</accession>
<feature type="site" description="Important for enzyme activity" evidence="9">
    <location>
        <position position="274"/>
    </location>
</feature>
<dbReference type="OrthoDB" id="7786253at2759"/>
<evidence type="ECO:0000256" key="5">
    <source>
        <dbReference type="ARBA" id="ARBA00022827"/>
    </source>
</evidence>
<name>D2W499_NAEGR</name>
<comment type="catalytic activity">
    <reaction evidence="10">
        <text>a long chain fatty alcohol + a 1-acylglycerone 3-phosphate = a 1-O-alkylglycerone 3-phosphate + a long-chain fatty acid + H(+)</text>
        <dbReference type="Rhea" id="RHEA:36171"/>
        <dbReference type="ChEBI" id="CHEBI:15378"/>
        <dbReference type="ChEBI" id="CHEBI:17135"/>
        <dbReference type="ChEBI" id="CHEBI:57534"/>
        <dbReference type="ChEBI" id="CHEBI:57560"/>
        <dbReference type="ChEBI" id="CHEBI:73315"/>
        <dbReference type="EC" id="2.5.1.26"/>
    </reaction>
</comment>
<dbReference type="InterPro" id="IPR016164">
    <property type="entry name" value="FAD-linked_Oxase-like_C"/>
</dbReference>
<evidence type="ECO:0000256" key="8">
    <source>
        <dbReference type="PIRSR" id="PIRSR625650-3"/>
    </source>
</evidence>
<keyword evidence="10" id="KW-0444">Lipid biosynthesis</keyword>
<dbReference type="InterPro" id="IPR016167">
    <property type="entry name" value="FAD-bd_PCMH_sub1"/>
</dbReference>
<dbReference type="UniPathway" id="UPA00781"/>
<dbReference type="InterPro" id="IPR016166">
    <property type="entry name" value="FAD-bd_PCMH"/>
</dbReference>
<dbReference type="EMBL" id="GG738943">
    <property type="protein sequence ID" value="EFC36103.1"/>
    <property type="molecule type" value="Genomic_DNA"/>
</dbReference>
<dbReference type="Proteomes" id="UP000006671">
    <property type="component" value="Unassembled WGS sequence"/>
</dbReference>
<gene>
    <name evidence="12" type="ORF">NAEGRDRAFT_54573</name>
</gene>
<dbReference type="Gene3D" id="3.30.43.10">
    <property type="entry name" value="Uridine Diphospho-n-acetylenolpyruvylglucosamine Reductase, domain 2"/>
    <property type="match status" value="1"/>
</dbReference>
<evidence type="ECO:0000256" key="7">
    <source>
        <dbReference type="PIRSR" id="PIRSR625650-2"/>
    </source>
</evidence>
<dbReference type="Gene3D" id="3.30.465.10">
    <property type="match status" value="1"/>
</dbReference>
<evidence type="ECO:0000256" key="1">
    <source>
        <dbReference type="ARBA" id="ARBA00004670"/>
    </source>
</evidence>
<dbReference type="SUPFAM" id="SSF56176">
    <property type="entry name" value="FAD-binding/transporter-associated domain-like"/>
    <property type="match status" value="1"/>
</dbReference>
<comment type="cofactor">
    <cofactor evidence="8 10">
        <name>FAD</name>
        <dbReference type="ChEBI" id="CHEBI:57692"/>
    </cofactor>
</comment>
<dbReference type="SUPFAM" id="SSF55103">
    <property type="entry name" value="FAD-linked oxidases, C-terminal domain"/>
    <property type="match status" value="1"/>
</dbReference>
<protein>
    <recommendedName>
        <fullName evidence="3 10">Alkylglycerone-phosphate synthase</fullName>
        <shortName evidence="10">Alkyl-DHAP synthase</shortName>
        <ecNumber evidence="3 10">2.5.1.26</ecNumber>
    </recommendedName>
</protein>
<dbReference type="PROSITE" id="PS51387">
    <property type="entry name" value="FAD_PCMH"/>
    <property type="match status" value="1"/>
</dbReference>
<dbReference type="PANTHER" id="PTHR46568">
    <property type="entry name" value="ALKYLDIHYDROXYACETONEPHOSPHATE SYNTHASE, PEROXISOMAL"/>
    <property type="match status" value="1"/>
</dbReference>
<evidence type="ECO:0000256" key="6">
    <source>
        <dbReference type="PIRSR" id="PIRSR625650-1"/>
    </source>
</evidence>
<feature type="binding site" evidence="8">
    <location>
        <begin position="171"/>
        <end position="174"/>
    </location>
    <ligand>
        <name>FAD</name>
        <dbReference type="ChEBI" id="CHEBI:57692"/>
    </ligand>
</feature>
<dbReference type="GO" id="GO:0008609">
    <property type="term" value="F:alkylglycerone-phosphate synthase activity"/>
    <property type="evidence" value="ECO:0007669"/>
    <property type="project" value="UniProtKB-EC"/>
</dbReference>
<evidence type="ECO:0000256" key="3">
    <source>
        <dbReference type="ARBA" id="ARBA00012385"/>
    </source>
</evidence>
<dbReference type="Gene3D" id="3.30.70.3450">
    <property type="match status" value="1"/>
</dbReference>
<dbReference type="InterPro" id="IPR006094">
    <property type="entry name" value="Oxid_FAD_bind_N"/>
</dbReference>
<evidence type="ECO:0000256" key="10">
    <source>
        <dbReference type="RuleBase" id="RU363113"/>
    </source>
</evidence>
<keyword evidence="10" id="KW-0443">Lipid metabolism</keyword>
<dbReference type="InterPro" id="IPR016169">
    <property type="entry name" value="FAD-bd_PCMH_sub2"/>
</dbReference>
<dbReference type="InterPro" id="IPR036318">
    <property type="entry name" value="FAD-bd_PCMH-like_sf"/>
</dbReference>
<evidence type="ECO:0000256" key="9">
    <source>
        <dbReference type="PIRSR" id="PIRSR625650-4"/>
    </source>
</evidence>
<comment type="function">
    <text evidence="10">Catalyzes the exchange of an acyl for a long-chain alkyl group and the formation of the ether bond in the biosynthesis of ether phospholipids.</text>
</comment>
<dbReference type="PANTHER" id="PTHR46568:SF1">
    <property type="entry name" value="ALKYLDIHYDROXYACETONEPHOSPHATE SYNTHASE, PEROXISOMAL"/>
    <property type="match status" value="1"/>
</dbReference>
<dbReference type="OMA" id="VDVLDWC"/>
<dbReference type="GeneID" id="8859818"/>
<evidence type="ECO:0000256" key="2">
    <source>
        <dbReference type="ARBA" id="ARBA00008000"/>
    </source>
</evidence>
<reference evidence="12 13" key="1">
    <citation type="journal article" date="2010" name="Cell">
        <title>The genome of Naegleria gruberi illuminates early eukaryotic versatility.</title>
        <authorList>
            <person name="Fritz-Laylin L.K."/>
            <person name="Prochnik S.E."/>
            <person name="Ginger M.L."/>
            <person name="Dacks J.B."/>
            <person name="Carpenter M.L."/>
            <person name="Field M.C."/>
            <person name="Kuo A."/>
            <person name="Paredez A."/>
            <person name="Chapman J."/>
            <person name="Pham J."/>
            <person name="Shu S."/>
            <person name="Neupane R."/>
            <person name="Cipriano M."/>
            <person name="Mancuso J."/>
            <person name="Tu H."/>
            <person name="Salamov A."/>
            <person name="Lindquist E."/>
            <person name="Shapiro H."/>
            <person name="Lucas S."/>
            <person name="Grigoriev I.V."/>
            <person name="Cande W.Z."/>
            <person name="Fulton C."/>
            <person name="Rokhsar D.S."/>
            <person name="Dawson S.C."/>
        </authorList>
    </citation>
    <scope>NUCLEOTIDE SEQUENCE [LARGE SCALE GENOMIC DNA]</scope>
    <source>
        <strain evidence="12 13">NEG-M</strain>
    </source>
</reference>
<dbReference type="eggNOG" id="KOG1233">
    <property type="taxonomic scope" value="Eukaryota"/>
</dbReference>
<dbReference type="InParanoid" id="D2W499"/>
<proteinExistence type="inferred from homology"/>
<keyword evidence="10" id="KW-0808">Transferase</keyword>
<dbReference type="AlphaFoldDB" id="D2W499"/>
<dbReference type="RefSeq" id="XP_002668847.1">
    <property type="nucleotide sequence ID" value="XM_002668801.1"/>
</dbReference>
<dbReference type="KEGG" id="ngr:NAEGRDRAFT_54573"/>
<evidence type="ECO:0000259" key="11">
    <source>
        <dbReference type="PROSITE" id="PS51387"/>
    </source>
</evidence>
<dbReference type="GO" id="GO:0008611">
    <property type="term" value="P:ether lipid biosynthetic process"/>
    <property type="evidence" value="ECO:0007669"/>
    <property type="project" value="UniProtKB-UniPathway"/>
</dbReference>
<keyword evidence="4 10" id="KW-0285">Flavoprotein</keyword>
<comment type="subcellular location">
    <subcellularLocation>
        <location evidence="10">Peroxisome</location>
    </subcellularLocation>
</comment>
<feature type="binding site" evidence="7">
    <location>
        <position position="370"/>
    </location>
    <ligand>
        <name>substrate</name>
    </ligand>
</feature>
<dbReference type="InterPro" id="IPR004113">
    <property type="entry name" value="FAD-bd_oxidored_4_C"/>
</dbReference>
<evidence type="ECO:0000256" key="4">
    <source>
        <dbReference type="ARBA" id="ARBA00022630"/>
    </source>
</evidence>
<keyword evidence="5 8" id="KW-0274">FAD</keyword>
<dbReference type="Pfam" id="PF02913">
    <property type="entry name" value="FAD-oxidase_C"/>
    <property type="match status" value="1"/>
</dbReference>
<evidence type="ECO:0000313" key="12">
    <source>
        <dbReference type="EMBL" id="EFC36103.1"/>
    </source>
</evidence>
<organism evidence="13">
    <name type="scientific">Naegleria gruberi</name>
    <name type="common">Amoeba</name>
    <dbReference type="NCBI Taxonomy" id="5762"/>
    <lineage>
        <taxon>Eukaryota</taxon>
        <taxon>Discoba</taxon>
        <taxon>Heterolobosea</taxon>
        <taxon>Tetramitia</taxon>
        <taxon>Eutetramitia</taxon>
        <taxon>Vahlkampfiidae</taxon>
        <taxon>Naegleria</taxon>
    </lineage>
</organism>
<comment type="pathway">
    <text evidence="1 10">Glycerolipid metabolism; ether lipid biosynthesis.</text>
</comment>
<keyword evidence="13" id="KW-1185">Reference proteome</keyword>
<dbReference type="VEuPathDB" id="AmoebaDB:NAEGRDRAFT_54573"/>
<keyword evidence="10" id="KW-0576">Peroxisome</keyword>
<dbReference type="GO" id="GO:0071949">
    <property type="term" value="F:FAD binding"/>
    <property type="evidence" value="ECO:0007669"/>
    <property type="project" value="InterPro"/>
</dbReference>
<sequence>MKQKIHKPNICEKFIEELRQVKCYKYLTFDDEVRLMHSHGHCCQEIYQLRFGKFKRLVDVVIYPNSHEHVEKIVSLATKYSNELTLIPYGGGTNVTQALLCPENETRMIVSVDLQEMNKILNVDMTCHTATIQSGAIGIDLQQELKQKYNLTLGHEPDSIEFSSLGGWIATRASGMKKNEYGNIEDMLVNVKIVTPKGTWFLPCNVPRKSTGPDLMQLFMGSEGILGIVTEVTLRVRKCPECQVYGSVLVPDFEAGVACLHEVSNRRVAPASIRLIDNSQFQFGQSLKPKQESKLEGLSDWFKGLYVTKGCGFDKEKMCVITLLFEGSQSDIDRQQKIIYDITAKYGGLVAGAEAGYRGYLLTYVIAYLRDYGFNYYFMSESFETSAPWSRVVPMIKKVEERVKESAKQRNVPTPWVSARVTQVYETGACIYFYYGFIFRGLQDPIKAFSEIEAEARDEILLQGGSLSHHHGVGKLRKEWMSQVLLDAIN</sequence>
<dbReference type="EC" id="2.5.1.26" evidence="3 10"/>
<comment type="similarity">
    <text evidence="2 10">Belongs to the FAD-binding oxidoreductase/transferase type 4 family.</text>
</comment>
<comment type="subunit">
    <text evidence="10">Homodimer.</text>
</comment>
<feature type="domain" description="FAD-binding PCMH-type" evidence="11">
    <location>
        <begin position="54"/>
        <end position="239"/>
    </location>
</feature>
<dbReference type="Gene3D" id="3.30.300.330">
    <property type="match status" value="1"/>
</dbReference>
<dbReference type="InterPro" id="IPR025650">
    <property type="entry name" value="Alkyl-DHAP_Synthase"/>
</dbReference>
<dbReference type="STRING" id="5762.D2W499"/>
<dbReference type="GO" id="GO:0005777">
    <property type="term" value="C:peroxisome"/>
    <property type="evidence" value="ECO:0007669"/>
    <property type="project" value="UniProtKB-SubCell"/>
</dbReference>
<feature type="active site" description="Proton donor/acceptor" evidence="6">
    <location>
        <position position="432"/>
    </location>
</feature>
<dbReference type="Pfam" id="PF01565">
    <property type="entry name" value="FAD_binding_4"/>
    <property type="match status" value="1"/>
</dbReference>